<dbReference type="GO" id="GO:0005634">
    <property type="term" value="C:nucleus"/>
    <property type="evidence" value="ECO:0007669"/>
    <property type="project" value="InterPro"/>
</dbReference>
<keyword evidence="1" id="KW-0677">Repeat</keyword>
<dbReference type="OMA" id="CAENGMP"/>
<evidence type="ECO:0000256" key="2">
    <source>
        <dbReference type="PROSITE-ProRule" id="PRU00459"/>
    </source>
</evidence>
<reference evidence="3 4" key="1">
    <citation type="submission" date="2022-05" db="EMBL/GenBank/DDBJ databases">
        <title>Chromosome-level reference genomes for two strains of Caenorhabditis briggsae: an improved platform for comparative genomics.</title>
        <authorList>
            <person name="Stevens L."/>
            <person name="Andersen E.C."/>
        </authorList>
    </citation>
    <scope>NUCLEOTIDE SEQUENCE [LARGE SCALE GENOMIC DNA]</scope>
    <source>
        <strain evidence="3">QX1410_ONT</strain>
        <tissue evidence="3">Whole-organism</tissue>
    </source>
</reference>
<dbReference type="PANTHER" id="PTHR12247:SF131">
    <property type="entry name" value="LD05287P"/>
    <property type="match status" value="1"/>
</dbReference>
<protein>
    <recommendedName>
        <fullName evidence="5">Protein CBR-LIN-61</fullName>
    </recommendedName>
</protein>
<dbReference type="PROSITE" id="PS51079">
    <property type="entry name" value="MBT"/>
    <property type="match status" value="3"/>
</dbReference>
<dbReference type="PANTHER" id="PTHR12247">
    <property type="entry name" value="POLYCOMB GROUP PROTEIN"/>
    <property type="match status" value="1"/>
</dbReference>
<organism evidence="3 4">
    <name type="scientific">Caenorhabditis briggsae</name>
    <dbReference type="NCBI Taxonomy" id="6238"/>
    <lineage>
        <taxon>Eukaryota</taxon>
        <taxon>Metazoa</taxon>
        <taxon>Ecdysozoa</taxon>
        <taxon>Nematoda</taxon>
        <taxon>Chromadorea</taxon>
        <taxon>Rhabditida</taxon>
        <taxon>Rhabditina</taxon>
        <taxon>Rhabditomorpha</taxon>
        <taxon>Rhabditoidea</taxon>
        <taxon>Rhabditidae</taxon>
        <taxon>Peloderinae</taxon>
        <taxon>Caenorhabditis</taxon>
    </lineage>
</organism>
<feature type="repeat" description="MBT" evidence="2">
    <location>
        <begin position="140"/>
        <end position="260"/>
    </location>
</feature>
<dbReference type="GO" id="GO:0006355">
    <property type="term" value="P:regulation of DNA-templated transcription"/>
    <property type="evidence" value="ECO:0007669"/>
    <property type="project" value="InterPro"/>
</dbReference>
<name>A0AAE9D2P6_CAEBR</name>
<dbReference type="InterPro" id="IPR050548">
    <property type="entry name" value="PcG_chromatin_remod_factors"/>
</dbReference>
<evidence type="ECO:0000256" key="1">
    <source>
        <dbReference type="ARBA" id="ARBA00022737"/>
    </source>
</evidence>
<dbReference type="SUPFAM" id="SSF63748">
    <property type="entry name" value="Tudor/PWWP/MBT"/>
    <property type="match status" value="4"/>
</dbReference>
<dbReference type="SMART" id="SM00561">
    <property type="entry name" value="MBT"/>
    <property type="match status" value="3"/>
</dbReference>
<evidence type="ECO:0000313" key="3">
    <source>
        <dbReference type="EMBL" id="ULT93178.1"/>
    </source>
</evidence>
<evidence type="ECO:0008006" key="5">
    <source>
        <dbReference type="Google" id="ProtNLM"/>
    </source>
</evidence>
<dbReference type="CDD" id="cd20097">
    <property type="entry name" value="MBT_dSfmbt-like_rpt1"/>
    <property type="match status" value="1"/>
</dbReference>
<dbReference type="Proteomes" id="UP000827892">
    <property type="component" value="Chromosome IV"/>
</dbReference>
<dbReference type="Gene3D" id="2.30.30.140">
    <property type="match status" value="4"/>
</dbReference>
<accession>A0AAE9D2P6</accession>
<proteinExistence type="predicted"/>
<dbReference type="KEGG" id="cbr:CBG_13678"/>
<dbReference type="InterPro" id="IPR004092">
    <property type="entry name" value="Mbt"/>
</dbReference>
<dbReference type="CDD" id="cd20100">
    <property type="entry name" value="MBT_dSfmbt-like_rpt4"/>
    <property type="match status" value="1"/>
</dbReference>
<evidence type="ECO:0000313" key="4">
    <source>
        <dbReference type="Proteomes" id="UP000827892"/>
    </source>
</evidence>
<gene>
    <name evidence="3" type="ORF">L3Y34_002983</name>
</gene>
<dbReference type="AlphaFoldDB" id="A0AAE9D2P6"/>
<sequence>MSEIIPIVQKSRKSDKNTYKWDKLLHECEKRDATFLSVDAVRNSLLENFDELVENGVAFEFKNRDFDEHLEGGLEARWFAKIIKACGYRVLAEFVGTDDRFWVHMLSKEVHYFGYTSETDPKNEKSFYMVPKSIALDNEEDIDTFVQNTINESLIGKPCLSSTFKKEVDQISVQKFRPGQRLELLSYNNSQEIRVARVQEVCGRRMNVLVDQKDYPRELEEPDDDRQAGNPDAQFWIDQGSFFIFPVGFAAVNDYTLIAKKDYVEHTSKIARAISKGEEPPYHENDITFEMLAREPIDAEKWSKLEVGQKFELLDPLSQQFKDLHVASILSFCQTNGYLIIGMDGPQAMEESFPIHVDNVCMFPVGYAEKYGLTLAPPDNFKGDFNWEEYLRKENAMAIPLDMFRPWPEQERMNKFEVGMHLEAADMCENQLICPATIKSIHGRLINVNFDGWDEEYDELYDIDSHDILPVGWCEFYGYKLQKPKT</sequence>
<feature type="repeat" description="MBT" evidence="2">
    <location>
        <begin position="261"/>
        <end position="378"/>
    </location>
</feature>
<dbReference type="Pfam" id="PF02820">
    <property type="entry name" value="MBT"/>
    <property type="match status" value="3"/>
</dbReference>
<feature type="repeat" description="MBT" evidence="2">
    <location>
        <begin position="385"/>
        <end position="484"/>
    </location>
</feature>
<dbReference type="EMBL" id="CP090894">
    <property type="protein sequence ID" value="ULT93178.1"/>
    <property type="molecule type" value="Genomic_DNA"/>
</dbReference>
<dbReference type="CDD" id="cd20088">
    <property type="entry name" value="MBT"/>
    <property type="match status" value="1"/>
</dbReference>